<dbReference type="InterPro" id="IPR000835">
    <property type="entry name" value="HTH_MarR-typ"/>
</dbReference>
<protein>
    <submittedName>
        <fullName evidence="6">Transcriptional regulator</fullName>
    </submittedName>
</protein>
<dbReference type="AlphaFoldDB" id="A0AAD0EEX0"/>
<dbReference type="PRINTS" id="PR00598">
    <property type="entry name" value="HTHMARR"/>
</dbReference>
<proteinExistence type="predicted"/>
<dbReference type="PROSITE" id="PS50995">
    <property type="entry name" value="HTH_MARR_2"/>
    <property type="match status" value="1"/>
</dbReference>
<dbReference type="PANTHER" id="PTHR42756:SF1">
    <property type="entry name" value="TRANSCRIPTIONAL REPRESSOR OF EMRAB OPERON"/>
    <property type="match status" value="1"/>
</dbReference>
<evidence type="ECO:0000313" key="6">
    <source>
        <dbReference type="EMBL" id="ATF08028.1"/>
    </source>
</evidence>
<evidence type="ECO:0000313" key="7">
    <source>
        <dbReference type="Proteomes" id="UP000217545"/>
    </source>
</evidence>
<evidence type="ECO:0000259" key="5">
    <source>
        <dbReference type="PROSITE" id="PS50995"/>
    </source>
</evidence>
<dbReference type="GO" id="GO:0003677">
    <property type="term" value="F:DNA binding"/>
    <property type="evidence" value="ECO:0007669"/>
    <property type="project" value="UniProtKB-KW"/>
</dbReference>
<organism evidence="6 7">
    <name type="scientific">Phaeobacter gallaeciensis</name>
    <dbReference type="NCBI Taxonomy" id="60890"/>
    <lineage>
        <taxon>Bacteria</taxon>
        <taxon>Pseudomonadati</taxon>
        <taxon>Pseudomonadota</taxon>
        <taxon>Alphaproteobacteria</taxon>
        <taxon>Rhodobacterales</taxon>
        <taxon>Roseobacteraceae</taxon>
        <taxon>Phaeobacter</taxon>
    </lineage>
</organism>
<dbReference type="Proteomes" id="UP000217545">
    <property type="component" value="Plasmid pP63_b"/>
</dbReference>
<keyword evidence="1" id="KW-0805">Transcription regulation</keyword>
<evidence type="ECO:0000256" key="1">
    <source>
        <dbReference type="ARBA" id="ARBA00023015"/>
    </source>
</evidence>
<gene>
    <name evidence="6" type="ORF">PhaeoP63_03996</name>
</gene>
<dbReference type="InterPro" id="IPR036390">
    <property type="entry name" value="WH_DNA-bd_sf"/>
</dbReference>
<dbReference type="SMART" id="SM00347">
    <property type="entry name" value="HTH_MARR"/>
    <property type="match status" value="1"/>
</dbReference>
<accession>A0AAD0EEX0</accession>
<feature type="domain" description="HTH marR-type" evidence="5">
    <location>
        <begin position="1"/>
        <end position="139"/>
    </location>
</feature>
<evidence type="ECO:0000256" key="4">
    <source>
        <dbReference type="SAM" id="MobiDB-lite"/>
    </source>
</evidence>
<dbReference type="Gene3D" id="1.10.10.10">
    <property type="entry name" value="Winged helix-like DNA-binding domain superfamily/Winged helix DNA-binding domain"/>
    <property type="match status" value="1"/>
</dbReference>
<dbReference type="Pfam" id="PF01047">
    <property type="entry name" value="MarR"/>
    <property type="match status" value="1"/>
</dbReference>
<dbReference type="SUPFAM" id="SSF46785">
    <property type="entry name" value="Winged helix' DNA-binding domain"/>
    <property type="match status" value="1"/>
</dbReference>
<dbReference type="PANTHER" id="PTHR42756">
    <property type="entry name" value="TRANSCRIPTIONAL REGULATOR, MARR"/>
    <property type="match status" value="1"/>
</dbReference>
<name>A0AAD0EEX0_9RHOB</name>
<feature type="region of interest" description="Disordered" evidence="4">
    <location>
        <begin position="101"/>
        <end position="139"/>
    </location>
</feature>
<keyword evidence="2" id="KW-0238">DNA-binding</keyword>
<keyword evidence="6" id="KW-0614">Plasmid</keyword>
<reference evidence="6 7" key="1">
    <citation type="journal article" date="2017" name="Front. Microbiol.">
        <title>Phaeobacter piscinae sp. nov., a species of the Roseobacter group and potential aquaculture probiont.</title>
        <authorList>
            <person name="Sonnenschein E.C."/>
            <person name="Phippen C.B.W."/>
            <person name="Nielsen K.F."/>
            <person name="Mateiu R.V."/>
            <person name="Melchiorsen J."/>
            <person name="Gram L."/>
            <person name="Overmann J."/>
            <person name="Freese H.M."/>
        </authorList>
    </citation>
    <scope>NUCLEOTIDE SEQUENCE [LARGE SCALE GENOMIC DNA]</scope>
    <source>
        <strain evidence="6 7">P63</strain>
    </source>
</reference>
<feature type="compositionally biased region" description="Gly residues" evidence="4">
    <location>
        <begin position="122"/>
        <end position="131"/>
    </location>
</feature>
<keyword evidence="3" id="KW-0804">Transcription</keyword>
<evidence type="ECO:0000256" key="2">
    <source>
        <dbReference type="ARBA" id="ARBA00023125"/>
    </source>
</evidence>
<dbReference type="InterPro" id="IPR036388">
    <property type="entry name" value="WH-like_DNA-bd_sf"/>
</dbReference>
<dbReference type="EMBL" id="CP010786">
    <property type="protein sequence ID" value="ATF08028.1"/>
    <property type="molecule type" value="Genomic_DNA"/>
</dbReference>
<evidence type="ECO:0000256" key="3">
    <source>
        <dbReference type="ARBA" id="ARBA00023163"/>
    </source>
</evidence>
<geneLocation type="plasmid" evidence="7">
    <name>pp63_b</name>
</geneLocation>
<sequence>MRPLVAVMNDAVGRALCESHAHRINANALQEQIKPLGQSTGVFPIMVHLWEQEGLSQKRLVERVGIEQARIADTLSRMERDGLIKRTRDVKDGRIRQTWLTERGRLEGPHIGRGTRAKPACTGGGERGGGSSNSNSWSS</sequence>
<dbReference type="GO" id="GO:0003700">
    <property type="term" value="F:DNA-binding transcription factor activity"/>
    <property type="evidence" value="ECO:0007669"/>
    <property type="project" value="InterPro"/>
</dbReference>